<dbReference type="RefSeq" id="WP_160357794.1">
    <property type="nucleotide sequence ID" value="NZ_WSRQ01000002.1"/>
</dbReference>
<dbReference type="GO" id="GO:0009421">
    <property type="term" value="C:bacterial-type flagellum filament cap"/>
    <property type="evidence" value="ECO:0007669"/>
    <property type="project" value="InterPro"/>
</dbReference>
<proteinExistence type="inferred from homology"/>
<dbReference type="InterPro" id="IPR003481">
    <property type="entry name" value="FliD_N"/>
</dbReference>
<dbReference type="Pfam" id="PF02465">
    <property type="entry name" value="FliD_N"/>
    <property type="match status" value="1"/>
</dbReference>
<dbReference type="InterPro" id="IPR040026">
    <property type="entry name" value="FliD"/>
</dbReference>
<dbReference type="AlphaFoldDB" id="A0A964RIQ4"/>
<gene>
    <name evidence="8" type="primary">fliD</name>
    <name evidence="8" type="ORF">GKZ28_01400</name>
</gene>
<evidence type="ECO:0000313" key="8">
    <source>
        <dbReference type="EMBL" id="MVX62356.1"/>
    </source>
</evidence>
<dbReference type="PANTHER" id="PTHR30288:SF0">
    <property type="entry name" value="FLAGELLAR HOOK-ASSOCIATED PROTEIN 2"/>
    <property type="match status" value="1"/>
</dbReference>
<comment type="similarity">
    <text evidence="1 5">Belongs to the FliD family.</text>
</comment>
<dbReference type="GO" id="GO:0005576">
    <property type="term" value="C:extracellular region"/>
    <property type="evidence" value="ECO:0007669"/>
    <property type="project" value="UniProtKB-SubCell"/>
</dbReference>
<keyword evidence="4 5" id="KW-0975">Bacterial flagellum</keyword>
<evidence type="ECO:0000256" key="5">
    <source>
        <dbReference type="RuleBase" id="RU362066"/>
    </source>
</evidence>
<evidence type="ECO:0000256" key="4">
    <source>
        <dbReference type="ARBA" id="ARBA00023143"/>
    </source>
</evidence>
<feature type="domain" description="Flagellar hook-associated protein 2 N-terminal" evidence="6">
    <location>
        <begin position="12"/>
        <end position="113"/>
    </location>
</feature>
<dbReference type="PANTHER" id="PTHR30288">
    <property type="entry name" value="FLAGELLAR CAP/ASSEMBLY PROTEIN FLID"/>
    <property type="match status" value="1"/>
</dbReference>
<keyword evidence="8" id="KW-0282">Flagellum</keyword>
<keyword evidence="8" id="KW-0966">Cell projection</keyword>
<dbReference type="GO" id="GO:0071973">
    <property type="term" value="P:bacterial-type flagellum-dependent cell motility"/>
    <property type="evidence" value="ECO:0007669"/>
    <property type="project" value="TreeGrafter"/>
</dbReference>
<evidence type="ECO:0000313" key="9">
    <source>
        <dbReference type="Proteomes" id="UP000656077"/>
    </source>
</evidence>
<dbReference type="GO" id="GO:0009424">
    <property type="term" value="C:bacterial-type flagellum hook"/>
    <property type="evidence" value="ECO:0007669"/>
    <property type="project" value="UniProtKB-UniRule"/>
</dbReference>
<comment type="function">
    <text evidence="5">Required for morphogenesis and for the elongation of the flagellar filament by facilitating polymerization of the flagellin monomers at the tip of growing filament. Forms a capping structure, which prevents flagellin subunits (transported through the central channel of the flagellum) from leaking out without polymerization at the distal end.</text>
</comment>
<dbReference type="Pfam" id="PF07195">
    <property type="entry name" value="FliD_C"/>
    <property type="match status" value="1"/>
</dbReference>
<sequence>MSTIQRITGSNSGLDVDALVKASMTTYQNKIDKETQNKKILEYQQEQYKKIISDASDFYDKYFDILKTGNLFSSSTYQSISFKSGDDTKVTAKGFAGADVSDYKVSVTKLASKASHTVTSTELDNVKTSGKGVIAVNMGTTNVYVDVVFNTDKTAIDMEKTTENLNTKLKAKGINVTAKYSEFAKGIVLQSGEMGEDVSFKTAIKEGFSEEGIEDKTDNVTALVYSSHTGTNAEGVITKGTQTYPIDDNSNIITVDDVQFTLKGITSNSSNITSSSITNLLEEHISNTEYTLSNGRKVTIGNDGTTTIDASFVSNGKTFNIDGSITSSSTITIGSTSTSITSIFGDSITKSLTDHDADNNTDTAEYTLNNGVKIKIYIDNNNSANSKVTIMDGENSLDSTDSIEFTNDDGTKMTIKGDGTVTSNAQITSSTINTLLTDNNISVSDTVYTLDNMDSNKIKIASDGTIKVMQSDGITEITDPIELTNDDGSKITINKDGTLTTSSDNSVTLTGSTDVTELKDKVVKFINDYNTLLSSINTKIYEERDKDYLPLTDAQKEAMTDDQVEKWEKKVQTGLLRKDSNLERITSAMKSAMSSVISGSGLYLEKIGITPVDNYQEKNGMYTIDEAKLTTALEENAGNIKDLFTRDASTGDKGGIITQLKSTLYDEFKTSTSVLSQKVGLDGTSTQYSNTLSDAIYKKKTLISELNNKYSDKETALYNKYSALETALQNLTAQQSSLASMLGTS</sequence>
<evidence type="ECO:0000259" key="6">
    <source>
        <dbReference type="Pfam" id="PF02465"/>
    </source>
</evidence>
<reference evidence="8" key="1">
    <citation type="submission" date="2019-12" db="EMBL/GenBank/DDBJ databases">
        <title>Microbes associate with the intestines of laboratory mice.</title>
        <authorList>
            <person name="Navarre W."/>
            <person name="Wong E."/>
        </authorList>
    </citation>
    <scope>NUCLEOTIDE SEQUENCE</scope>
    <source>
        <strain evidence="8">NM79_F5</strain>
    </source>
</reference>
<keyword evidence="5" id="KW-0964">Secreted</keyword>
<dbReference type="InterPro" id="IPR010809">
    <property type="entry name" value="FliD_C"/>
</dbReference>
<name>A0A964RIQ4_9CLOT</name>
<evidence type="ECO:0000256" key="1">
    <source>
        <dbReference type="ARBA" id="ARBA00009764"/>
    </source>
</evidence>
<keyword evidence="8" id="KW-0969">Cilium</keyword>
<organism evidence="8 9">
    <name type="scientific">Clostridium chromiireducens</name>
    <dbReference type="NCBI Taxonomy" id="225345"/>
    <lineage>
        <taxon>Bacteria</taxon>
        <taxon>Bacillati</taxon>
        <taxon>Bacillota</taxon>
        <taxon>Clostridia</taxon>
        <taxon>Eubacteriales</taxon>
        <taxon>Clostridiaceae</taxon>
        <taxon>Clostridium</taxon>
    </lineage>
</organism>
<evidence type="ECO:0000256" key="2">
    <source>
        <dbReference type="ARBA" id="ARBA00011255"/>
    </source>
</evidence>
<accession>A0A964RIQ4</accession>
<comment type="subunit">
    <text evidence="2 5">Homopentamer.</text>
</comment>
<dbReference type="Proteomes" id="UP000656077">
    <property type="component" value="Unassembled WGS sequence"/>
</dbReference>
<protein>
    <recommendedName>
        <fullName evidence="5">Flagellar hook-associated protein 2</fullName>
        <shortName evidence="5">HAP2</shortName>
    </recommendedName>
    <alternativeName>
        <fullName evidence="5">Flagellar cap protein</fullName>
    </alternativeName>
</protein>
<dbReference type="GO" id="GO:0007155">
    <property type="term" value="P:cell adhesion"/>
    <property type="evidence" value="ECO:0007669"/>
    <property type="project" value="InterPro"/>
</dbReference>
<comment type="subcellular location">
    <subcellularLocation>
        <location evidence="5">Secreted</location>
    </subcellularLocation>
    <subcellularLocation>
        <location evidence="5">Bacterial flagellum</location>
    </subcellularLocation>
</comment>
<evidence type="ECO:0000256" key="3">
    <source>
        <dbReference type="ARBA" id="ARBA00023054"/>
    </source>
</evidence>
<comment type="caution">
    <text evidence="8">The sequence shown here is derived from an EMBL/GenBank/DDBJ whole genome shotgun (WGS) entry which is preliminary data.</text>
</comment>
<evidence type="ECO:0000259" key="7">
    <source>
        <dbReference type="Pfam" id="PF07195"/>
    </source>
</evidence>
<feature type="domain" description="Flagellar hook-associated protein 2 C-terminal" evidence="7">
    <location>
        <begin position="500"/>
        <end position="732"/>
    </location>
</feature>
<keyword evidence="3" id="KW-0175">Coiled coil</keyword>
<dbReference type="EMBL" id="WSRQ01000002">
    <property type="protein sequence ID" value="MVX62356.1"/>
    <property type="molecule type" value="Genomic_DNA"/>
</dbReference>